<dbReference type="HAMAP" id="MF_01965">
    <property type="entry name" value="NADHX_dehydratase"/>
    <property type="match status" value="1"/>
</dbReference>
<dbReference type="InterPro" id="IPR036652">
    <property type="entry name" value="YjeF_N_dom_sf"/>
</dbReference>
<feature type="binding site" evidence="18">
    <location>
        <position position="152"/>
    </location>
    <ligand>
        <name>(6S)-NADPHX</name>
        <dbReference type="ChEBI" id="CHEBI:64076"/>
    </ligand>
</feature>
<feature type="binding site" evidence="17">
    <location>
        <position position="348"/>
    </location>
    <ligand>
        <name>(6S)-NADPHX</name>
        <dbReference type="ChEBI" id="CHEBI:64076"/>
    </ligand>
</feature>
<evidence type="ECO:0000256" key="15">
    <source>
        <dbReference type="ARBA" id="ARBA00048238"/>
    </source>
</evidence>
<keyword evidence="5 18" id="KW-0479">Metal-binding</keyword>
<keyword evidence="9 18" id="KW-0630">Potassium</keyword>
<sequence>MPNSANLRQVLTVAEMQAAERDLMDAGISVHELMQRAGQGAADWIWRMTGGRPVTVLCGPGNNGGDGYVIAAEIARRGGEVRVVAPMPPKTEAAKRAAETFKGKVTTSGEGLRGEVLVDCLFGSGLSRPLSAEHRALLRRLRMEHALGVAIDVASGVDADSGAWPEGMAAWDCTIALGAWKRAHWIGEASAKCGTRKLVDIGVAARSEDEQLAPEPDFARPAWDAHKYRRGLLAVVGGAMPGASELAACAAVGAGAGYVKLLGSDNSRRQLPPDLVEKNGDLTELLSDERISAILVGPGLGRGEEARDRLAHALAEGEPTVCDADALHLLDDEMLDGVDGTKIIVTPHEGELAQLCKNFGVIAASKRERAMAVHSRTGLTVLAKGPDTILAHDGGVAYFPQGSSWLSVAGSGDVLAGIVASRLATGDTPARAAMAGVYLHQQAAREAAGPFSASDLAQAIPAAYRAFL</sequence>
<protein>
    <recommendedName>
        <fullName evidence="19">Bifunctional NAD(P)H-hydrate repair enzyme</fullName>
    </recommendedName>
    <alternativeName>
        <fullName evidence="19">Nicotinamide nucleotide repair protein</fullName>
    </alternativeName>
    <domain>
        <recommendedName>
            <fullName evidence="19">ADP-dependent (S)-NAD(P)H-hydrate dehydratase</fullName>
            <ecNumber evidence="19">4.2.1.136</ecNumber>
        </recommendedName>
        <alternativeName>
            <fullName evidence="19">ADP-dependent NAD(P)HX dehydratase</fullName>
        </alternativeName>
    </domain>
    <domain>
        <recommendedName>
            <fullName evidence="19">NAD(P)H-hydrate epimerase</fullName>
            <ecNumber evidence="19">5.1.99.6</ecNumber>
        </recommendedName>
    </domain>
</protein>
<dbReference type="NCBIfam" id="TIGR00197">
    <property type="entry name" value="yjeF_nterm"/>
    <property type="match status" value="1"/>
</dbReference>
<dbReference type="HAMAP" id="MF_01966">
    <property type="entry name" value="NADHX_epimerase"/>
    <property type="match status" value="1"/>
</dbReference>
<evidence type="ECO:0000256" key="19">
    <source>
        <dbReference type="PIRNR" id="PIRNR017184"/>
    </source>
</evidence>
<keyword evidence="22" id="KW-0808">Transferase</keyword>
<dbReference type="Gene3D" id="3.40.1190.20">
    <property type="match status" value="1"/>
</dbReference>
<feature type="binding site" evidence="17">
    <location>
        <position position="413"/>
    </location>
    <ligand>
        <name>(6S)-NADPHX</name>
        <dbReference type="ChEBI" id="CHEBI:64076"/>
    </ligand>
</feature>
<comment type="catalytic activity">
    <reaction evidence="1 18 19">
        <text>(6R)-NADHX = (6S)-NADHX</text>
        <dbReference type="Rhea" id="RHEA:32215"/>
        <dbReference type="ChEBI" id="CHEBI:64074"/>
        <dbReference type="ChEBI" id="CHEBI:64075"/>
        <dbReference type="EC" id="5.1.99.6"/>
    </reaction>
</comment>
<dbReference type="RefSeq" id="WP_011414308.1">
    <property type="nucleotide sequence ID" value="NC_007722.1"/>
</dbReference>
<proteinExistence type="inferred from homology"/>
<evidence type="ECO:0000256" key="1">
    <source>
        <dbReference type="ARBA" id="ARBA00000013"/>
    </source>
</evidence>
<feature type="binding site" evidence="17">
    <location>
        <position position="243"/>
    </location>
    <ligand>
        <name>(6S)-NADPHX</name>
        <dbReference type="ChEBI" id="CHEBI:64076"/>
    </ligand>
</feature>
<evidence type="ECO:0000256" key="14">
    <source>
        <dbReference type="ARBA" id="ARBA00025153"/>
    </source>
</evidence>
<dbReference type="InterPro" id="IPR030677">
    <property type="entry name" value="Nnr"/>
</dbReference>
<evidence type="ECO:0000256" key="4">
    <source>
        <dbReference type="ARBA" id="ARBA00009524"/>
    </source>
</evidence>
<dbReference type="GO" id="GO:0046872">
    <property type="term" value="F:metal ion binding"/>
    <property type="evidence" value="ECO:0007669"/>
    <property type="project" value="UniProtKB-UniRule"/>
</dbReference>
<comment type="cofactor">
    <cofactor evidence="18 19">
        <name>K(+)</name>
        <dbReference type="ChEBI" id="CHEBI:29103"/>
    </cofactor>
    <text evidence="18 19">Binds 1 potassium ion per subunit.</text>
</comment>
<name>Q2NA19_ERYLH</name>
<comment type="caution">
    <text evidence="18">Lacks conserved residue(s) required for the propagation of feature annotation.</text>
</comment>
<comment type="similarity">
    <text evidence="3 19">In the N-terminal section; belongs to the NnrE/AIBP family.</text>
</comment>
<evidence type="ECO:0000256" key="10">
    <source>
        <dbReference type="ARBA" id="ARBA00023027"/>
    </source>
</evidence>
<dbReference type="GO" id="GO:0052856">
    <property type="term" value="F:NAD(P)HX epimerase activity"/>
    <property type="evidence" value="ECO:0007669"/>
    <property type="project" value="UniProtKB-UniRule"/>
</dbReference>
<dbReference type="OrthoDB" id="9806925at2"/>
<evidence type="ECO:0000256" key="11">
    <source>
        <dbReference type="ARBA" id="ARBA00023235"/>
    </source>
</evidence>
<dbReference type="SUPFAM" id="SSF64153">
    <property type="entry name" value="YjeF N-terminal domain-like"/>
    <property type="match status" value="1"/>
</dbReference>
<feature type="binding site" evidence="18">
    <location>
        <position position="119"/>
    </location>
    <ligand>
        <name>K(+)</name>
        <dbReference type="ChEBI" id="CHEBI:29103"/>
    </ligand>
</feature>
<dbReference type="HOGENOM" id="CLU_024853_4_1_5"/>
<keyword evidence="10 17" id="KW-0520">NAD</keyword>
<feature type="domain" description="YjeF C-terminal" evidence="20">
    <location>
        <begin position="210"/>
        <end position="467"/>
    </location>
</feature>
<keyword evidence="12 17" id="KW-0456">Lyase</keyword>
<keyword evidence="23" id="KW-1185">Reference proteome</keyword>
<dbReference type="GO" id="GO:0046496">
    <property type="term" value="P:nicotinamide nucleotide metabolic process"/>
    <property type="evidence" value="ECO:0007669"/>
    <property type="project" value="UniProtKB-UniRule"/>
</dbReference>
<reference evidence="23" key="1">
    <citation type="journal article" date="2009" name="J. Bacteriol.">
        <title>Complete genome sequence of Erythrobacter litoralis HTCC2594.</title>
        <authorList>
            <person name="Oh H.M."/>
            <person name="Giovannoni S.J."/>
            <person name="Ferriera S."/>
            <person name="Johnson J."/>
            <person name="Cho J.C."/>
        </authorList>
    </citation>
    <scope>NUCLEOTIDE SEQUENCE [LARGE SCALE GENOMIC DNA]</scope>
    <source>
        <strain evidence="23">HTCC2594</strain>
    </source>
</reference>
<dbReference type="AlphaFoldDB" id="Q2NA19"/>
<comment type="function">
    <text evidence="17">Catalyzes the dehydration of the S-form of NAD(P)HX at the expense of ADP, which is converted to AMP. Together with NAD(P)HX epimerase, which catalyzes the epimerization of the S- and R-forms, the enzyme allows the repair of both epimers of NAD(P)HX, a damaged form of NAD(P)H that is a result of enzymatic or heat-dependent hydration.</text>
</comment>
<evidence type="ECO:0000256" key="8">
    <source>
        <dbReference type="ARBA" id="ARBA00022857"/>
    </source>
</evidence>
<dbReference type="InterPro" id="IPR004443">
    <property type="entry name" value="YjeF_N_dom"/>
</dbReference>
<dbReference type="GO" id="GO:0016301">
    <property type="term" value="F:kinase activity"/>
    <property type="evidence" value="ECO:0007669"/>
    <property type="project" value="UniProtKB-KW"/>
</dbReference>
<dbReference type="eggNOG" id="COG0062">
    <property type="taxonomic scope" value="Bacteria"/>
</dbReference>
<evidence type="ECO:0000256" key="13">
    <source>
        <dbReference type="ARBA" id="ARBA00023268"/>
    </source>
</evidence>
<keyword evidence="6 17" id="KW-0547">Nucleotide-binding</keyword>
<feature type="binding site" evidence="17">
    <location>
        <begin position="384"/>
        <end position="388"/>
    </location>
    <ligand>
        <name>AMP</name>
        <dbReference type="ChEBI" id="CHEBI:456215"/>
    </ligand>
</feature>
<feature type="domain" description="YjeF N-terminal" evidence="21">
    <location>
        <begin position="16"/>
        <end position="209"/>
    </location>
</feature>
<dbReference type="NCBIfam" id="TIGR00196">
    <property type="entry name" value="yjeF_cterm"/>
    <property type="match status" value="1"/>
</dbReference>
<dbReference type="InterPro" id="IPR029056">
    <property type="entry name" value="Ribokinase-like"/>
</dbReference>
<evidence type="ECO:0000256" key="17">
    <source>
        <dbReference type="HAMAP-Rule" id="MF_01965"/>
    </source>
</evidence>
<keyword evidence="13" id="KW-0511">Multifunctional enzyme</keyword>
<keyword evidence="22" id="KW-0418">Kinase</keyword>
<dbReference type="eggNOG" id="COG0063">
    <property type="taxonomic scope" value="Bacteria"/>
</dbReference>
<dbReference type="PROSITE" id="PS51385">
    <property type="entry name" value="YJEF_N"/>
    <property type="match status" value="1"/>
</dbReference>
<dbReference type="PROSITE" id="PS01050">
    <property type="entry name" value="YJEF_C_2"/>
    <property type="match status" value="1"/>
</dbReference>
<evidence type="ECO:0000256" key="2">
    <source>
        <dbReference type="ARBA" id="ARBA00000909"/>
    </source>
</evidence>
<comment type="function">
    <text evidence="14 19">Bifunctional enzyme that catalyzes the epimerization of the S- and R-forms of NAD(P)HX and the dehydration of the S-form of NAD(P)HX at the expense of ADP, which is converted to AMP. This allows the repair of both epimers of NAD(P)HX, a damaged form of NAD(P)H that is a result of enzymatic or heat-dependent hydration.</text>
</comment>
<dbReference type="GO" id="GO:0005524">
    <property type="term" value="F:ATP binding"/>
    <property type="evidence" value="ECO:0007669"/>
    <property type="project" value="UniProtKB-UniRule"/>
</dbReference>
<evidence type="ECO:0000259" key="20">
    <source>
        <dbReference type="PROSITE" id="PS51383"/>
    </source>
</evidence>
<comment type="catalytic activity">
    <reaction evidence="15 17 19">
        <text>(6S)-NADHX + ADP = AMP + phosphate + NADH + H(+)</text>
        <dbReference type="Rhea" id="RHEA:32223"/>
        <dbReference type="ChEBI" id="CHEBI:15378"/>
        <dbReference type="ChEBI" id="CHEBI:43474"/>
        <dbReference type="ChEBI" id="CHEBI:57945"/>
        <dbReference type="ChEBI" id="CHEBI:64074"/>
        <dbReference type="ChEBI" id="CHEBI:456215"/>
        <dbReference type="ChEBI" id="CHEBI:456216"/>
        <dbReference type="EC" id="4.2.1.136"/>
    </reaction>
</comment>
<dbReference type="Gene3D" id="3.40.50.10260">
    <property type="entry name" value="YjeF N-terminal domain"/>
    <property type="match status" value="1"/>
</dbReference>
<feature type="binding site" evidence="18">
    <location>
        <position position="155"/>
    </location>
    <ligand>
        <name>K(+)</name>
        <dbReference type="ChEBI" id="CHEBI:29103"/>
    </ligand>
</feature>
<dbReference type="PANTHER" id="PTHR12592">
    <property type="entry name" value="ATP-DEPENDENT (S)-NAD(P)H-HYDRATE DEHYDRATASE FAMILY MEMBER"/>
    <property type="match status" value="1"/>
</dbReference>
<dbReference type="PROSITE" id="PS51383">
    <property type="entry name" value="YJEF_C_3"/>
    <property type="match status" value="1"/>
</dbReference>
<organism evidence="22 23">
    <name type="scientific">Erythrobacter litoralis (strain HTCC2594)</name>
    <dbReference type="NCBI Taxonomy" id="314225"/>
    <lineage>
        <taxon>Bacteria</taxon>
        <taxon>Pseudomonadati</taxon>
        <taxon>Pseudomonadota</taxon>
        <taxon>Alphaproteobacteria</taxon>
        <taxon>Sphingomonadales</taxon>
        <taxon>Erythrobacteraceae</taxon>
        <taxon>Erythrobacter/Porphyrobacter group</taxon>
        <taxon>Erythrobacter</taxon>
    </lineage>
</organism>
<feature type="binding site" evidence="17">
    <location>
        <position position="299"/>
    </location>
    <ligand>
        <name>(6S)-NADPHX</name>
        <dbReference type="ChEBI" id="CHEBI:64076"/>
    </ligand>
</feature>
<dbReference type="Pfam" id="PF03853">
    <property type="entry name" value="YjeF_N"/>
    <property type="match status" value="1"/>
</dbReference>
<feature type="binding site" evidence="18">
    <location>
        <begin position="62"/>
        <end position="66"/>
    </location>
    <ligand>
        <name>(6S)-NADPHX</name>
        <dbReference type="ChEBI" id="CHEBI:64076"/>
    </ligand>
</feature>
<keyword evidence="11 18" id="KW-0413">Isomerase</keyword>
<evidence type="ECO:0000256" key="5">
    <source>
        <dbReference type="ARBA" id="ARBA00022723"/>
    </source>
</evidence>
<evidence type="ECO:0000256" key="7">
    <source>
        <dbReference type="ARBA" id="ARBA00022840"/>
    </source>
</evidence>
<dbReference type="PANTHER" id="PTHR12592:SF0">
    <property type="entry name" value="ATP-DEPENDENT (S)-NAD(P)H-HYDRATE DEHYDRATASE"/>
    <property type="match status" value="1"/>
</dbReference>
<feature type="binding site" evidence="18">
    <location>
        <position position="63"/>
    </location>
    <ligand>
        <name>K(+)</name>
        <dbReference type="ChEBI" id="CHEBI:29103"/>
    </ligand>
</feature>
<dbReference type="PIRSF" id="PIRSF017184">
    <property type="entry name" value="Nnr"/>
    <property type="match status" value="1"/>
</dbReference>
<evidence type="ECO:0000256" key="18">
    <source>
        <dbReference type="HAMAP-Rule" id="MF_01966"/>
    </source>
</evidence>
<dbReference type="KEGG" id="eli:ELI_06900"/>
<evidence type="ECO:0000256" key="9">
    <source>
        <dbReference type="ARBA" id="ARBA00022958"/>
    </source>
</evidence>
<accession>Q2NA19</accession>
<comment type="catalytic activity">
    <reaction evidence="2 18 19">
        <text>(6R)-NADPHX = (6S)-NADPHX</text>
        <dbReference type="Rhea" id="RHEA:32227"/>
        <dbReference type="ChEBI" id="CHEBI:64076"/>
        <dbReference type="ChEBI" id="CHEBI:64077"/>
        <dbReference type="EC" id="5.1.99.6"/>
    </reaction>
</comment>
<keyword evidence="8 17" id="KW-0521">NADP</keyword>
<evidence type="ECO:0000259" key="21">
    <source>
        <dbReference type="PROSITE" id="PS51385"/>
    </source>
</evidence>
<feature type="binding site" evidence="17">
    <location>
        <position position="412"/>
    </location>
    <ligand>
        <name>AMP</name>
        <dbReference type="ChEBI" id="CHEBI:456215"/>
    </ligand>
</feature>
<comment type="cofactor">
    <cofactor evidence="17">
        <name>Mg(2+)</name>
        <dbReference type="ChEBI" id="CHEBI:18420"/>
    </cofactor>
</comment>
<evidence type="ECO:0000313" key="22">
    <source>
        <dbReference type="EMBL" id="ABC63472.1"/>
    </source>
</evidence>
<dbReference type="SUPFAM" id="SSF53613">
    <property type="entry name" value="Ribokinase-like"/>
    <property type="match status" value="1"/>
</dbReference>
<comment type="similarity">
    <text evidence="17">Belongs to the NnrD/CARKD family.</text>
</comment>
<comment type="catalytic activity">
    <reaction evidence="16 17 19">
        <text>(6S)-NADPHX + ADP = AMP + phosphate + NADPH + H(+)</text>
        <dbReference type="Rhea" id="RHEA:32235"/>
        <dbReference type="ChEBI" id="CHEBI:15378"/>
        <dbReference type="ChEBI" id="CHEBI:43474"/>
        <dbReference type="ChEBI" id="CHEBI:57783"/>
        <dbReference type="ChEBI" id="CHEBI:64076"/>
        <dbReference type="ChEBI" id="CHEBI:456215"/>
        <dbReference type="ChEBI" id="CHEBI:456216"/>
        <dbReference type="EC" id="4.2.1.136"/>
    </reaction>
</comment>
<evidence type="ECO:0000313" key="23">
    <source>
        <dbReference type="Proteomes" id="UP000008808"/>
    </source>
</evidence>
<evidence type="ECO:0000256" key="6">
    <source>
        <dbReference type="ARBA" id="ARBA00022741"/>
    </source>
</evidence>
<dbReference type="InterPro" id="IPR017953">
    <property type="entry name" value="Carbohydrate_kinase_pred_CS"/>
</dbReference>
<dbReference type="STRING" id="314225.ELI_06900"/>
<dbReference type="EMBL" id="CP000157">
    <property type="protein sequence ID" value="ABC63472.1"/>
    <property type="molecule type" value="Genomic_DNA"/>
</dbReference>
<dbReference type="Pfam" id="PF01256">
    <property type="entry name" value="Carb_kinase"/>
    <property type="match status" value="1"/>
</dbReference>
<dbReference type="InterPro" id="IPR000631">
    <property type="entry name" value="CARKD"/>
</dbReference>
<dbReference type="EC" id="4.2.1.136" evidence="19"/>
<dbReference type="EC" id="5.1.99.6" evidence="19"/>
<dbReference type="CDD" id="cd01171">
    <property type="entry name" value="YXKO-related"/>
    <property type="match status" value="1"/>
</dbReference>
<evidence type="ECO:0000256" key="3">
    <source>
        <dbReference type="ARBA" id="ARBA00006001"/>
    </source>
</evidence>
<comment type="function">
    <text evidence="18">Catalyzes the epimerization of the S- and R-forms of NAD(P)HX, a damaged form of NAD(P)H that is a result of enzymatic or heat-dependent hydration. This is a prerequisite for the S-specific NAD(P)H-hydrate dehydratase to allow the repair of both epimers of NAD(P)HX.</text>
</comment>
<evidence type="ECO:0000256" key="12">
    <source>
        <dbReference type="ARBA" id="ARBA00023239"/>
    </source>
</evidence>
<dbReference type="Proteomes" id="UP000008808">
    <property type="component" value="Chromosome"/>
</dbReference>
<gene>
    <name evidence="18" type="primary">nnrE</name>
    <name evidence="17" type="synonym">nnrD</name>
    <name evidence="22" type="ordered locus">ELI_06900</name>
</gene>
<keyword evidence="7 17" id="KW-0067">ATP-binding</keyword>
<feature type="binding site" evidence="18">
    <location>
        <begin position="123"/>
        <end position="129"/>
    </location>
    <ligand>
        <name>(6S)-NADPHX</name>
        <dbReference type="ChEBI" id="CHEBI:64076"/>
    </ligand>
</feature>
<evidence type="ECO:0000256" key="16">
    <source>
        <dbReference type="ARBA" id="ARBA00049209"/>
    </source>
</evidence>
<comment type="similarity">
    <text evidence="4 19">In the C-terminal section; belongs to the NnrD/CARKD family.</text>
</comment>
<dbReference type="GO" id="GO:0052855">
    <property type="term" value="F:ADP-dependent NAD(P)H-hydrate dehydratase activity"/>
    <property type="evidence" value="ECO:0007669"/>
    <property type="project" value="UniProtKB-UniRule"/>
</dbReference>
<dbReference type="GO" id="GO:0110051">
    <property type="term" value="P:metabolite repair"/>
    <property type="evidence" value="ECO:0007669"/>
    <property type="project" value="TreeGrafter"/>
</dbReference>
<comment type="similarity">
    <text evidence="18">Belongs to the NnrE/AIBP family.</text>
</comment>
<comment type="subunit">
    <text evidence="17">Homotetramer.</text>
</comment>